<feature type="transmembrane region" description="Helical" evidence="8">
    <location>
        <begin position="640"/>
        <end position="663"/>
    </location>
</feature>
<feature type="transmembrane region" description="Helical" evidence="8">
    <location>
        <begin position="616"/>
        <end position="634"/>
    </location>
</feature>
<dbReference type="OrthoDB" id="69646at2759"/>
<proteinExistence type="inferred from homology"/>
<evidence type="ECO:0000256" key="4">
    <source>
        <dbReference type="ARBA" id="ARBA00022692"/>
    </source>
</evidence>
<evidence type="ECO:0000256" key="5">
    <source>
        <dbReference type="ARBA" id="ARBA00022989"/>
    </source>
</evidence>
<dbReference type="CTD" id="58986"/>
<accession>A0A3Q2XMD6</accession>
<dbReference type="RefSeq" id="XP_019733426.1">
    <property type="nucleotide sequence ID" value="XM_019877867.1"/>
</dbReference>
<dbReference type="PANTHER" id="PTHR14319">
    <property type="entry name" value="FIVE-SPAN TRANSMEMBRANE PROTEIN M83"/>
    <property type="match status" value="1"/>
</dbReference>
<evidence type="ECO:0000256" key="7">
    <source>
        <dbReference type="PROSITE-ProRule" id="PRU00076"/>
    </source>
</evidence>
<dbReference type="Ensembl" id="ENSHCOT00000012636.1">
    <property type="protein sequence ID" value="ENSHCOP00000001121.1"/>
    <property type="gene ID" value="ENSHCOG00000002020.1"/>
</dbReference>
<dbReference type="AlphaFoldDB" id="A0A3Q2XMD6"/>
<feature type="chain" id="PRO_5018684017" evidence="9">
    <location>
        <begin position="18"/>
        <end position="772"/>
    </location>
</feature>
<comment type="subcellular location">
    <subcellularLocation>
        <location evidence="1">Cell membrane</location>
        <topology evidence="1">Multi-pass membrane protein</topology>
    </subcellularLocation>
</comment>
<feature type="transmembrane region" description="Helical" evidence="8">
    <location>
        <begin position="553"/>
        <end position="573"/>
    </location>
</feature>
<feature type="disulfide bond" evidence="7">
    <location>
        <begin position="482"/>
        <end position="492"/>
    </location>
</feature>
<evidence type="ECO:0000313" key="12">
    <source>
        <dbReference type="Proteomes" id="UP000264820"/>
    </source>
</evidence>
<dbReference type="GeneTree" id="ENSGT00940000160060"/>
<reference evidence="11" key="2">
    <citation type="submission" date="2025-09" db="UniProtKB">
        <authorList>
            <consortium name="Ensembl"/>
        </authorList>
    </citation>
    <scope>IDENTIFICATION</scope>
</reference>
<dbReference type="PROSITE" id="PS00022">
    <property type="entry name" value="EGF_1"/>
    <property type="match status" value="1"/>
</dbReference>
<evidence type="ECO:0000313" key="11">
    <source>
        <dbReference type="Ensembl" id="ENSHCOP00000001121.1"/>
    </source>
</evidence>
<evidence type="ECO:0000259" key="10">
    <source>
        <dbReference type="PROSITE" id="PS50026"/>
    </source>
</evidence>
<keyword evidence="7" id="KW-1015">Disulfide bond</keyword>
<keyword evidence="6 8" id="KW-0472">Membrane</keyword>
<keyword evidence="12" id="KW-1185">Reference proteome</keyword>
<dbReference type="GO" id="GO:0005886">
    <property type="term" value="C:plasma membrane"/>
    <property type="evidence" value="ECO:0007669"/>
    <property type="project" value="UniProtKB-SubCell"/>
</dbReference>
<dbReference type="PROSITE" id="PS50026">
    <property type="entry name" value="EGF_3"/>
    <property type="match status" value="1"/>
</dbReference>
<keyword evidence="7" id="KW-0245">EGF-like domain</keyword>
<evidence type="ECO:0000256" key="9">
    <source>
        <dbReference type="SAM" id="SignalP"/>
    </source>
</evidence>
<protein>
    <submittedName>
        <fullName evidence="11">Post-glycosylphosphatidylinositol attachment to proteins 6</fullName>
    </submittedName>
</protein>
<reference evidence="11" key="1">
    <citation type="submission" date="2025-08" db="UniProtKB">
        <authorList>
            <consortium name="Ensembl"/>
        </authorList>
    </citation>
    <scope>IDENTIFICATION</scope>
</reference>
<feature type="transmembrane region" description="Helical" evidence="8">
    <location>
        <begin position="675"/>
        <end position="696"/>
    </location>
</feature>
<feature type="transmembrane region" description="Helical" evidence="8">
    <location>
        <begin position="529"/>
        <end position="546"/>
    </location>
</feature>
<sequence length="772" mass="85083">MALYFVLFLALAKATFGNDVGEVTFVSELSSKPAQKLSKYDWYGNARLQKFHIPDDTAIASWVFTVVKGHSFHCRERNVSIHIRHGAPPVINPTDTAFPNMTLWNPPYSLLLPVTSLSSATLNVSYPAPGEWFVATHLPENDGRIEQKGFPSCSYFFQPQLSIRRAIDTPIIQSGIKLKNQTAAPNKPARLKLYVPQFSSSLSVSVDGCSTAEAAGSANCSLALSLGSNSLLRNPARVNCYGLRCSASLANPPWDTWLRVVVESIRDNQTVFFNIESNYSVACKPKSVGLSADDGAGLRGNNNSSSSASNSSAVAIEGVAFGDQSRLLNLLPSACVWSIPVLYDETDVLSLRFAPVTGPNVSVRASHPTLLTYPLPAQVTGGTLNLQLTLNTTYITPGNSSTVVACFTPLAPILQVSNSLQCHTDLFEGYGVNVSTSFPKALIRLPFPLSATWYLTLQLKCDGGCGNVSTVYVDPKVFVNACIEDCGSFGECRLLRSSTYLYSSCVCKSGWRGWSCTDHSTALSSTHQVVAALLLTLSNLSFLPVISLAIRRFYFTEASVYLFTMFFSTFYHACDQPGIAALCIMSYDTLQYCDFLGSVCSIWVTVLCMARIGKTVKYTLFLLGTLLIAMSLQLDRRGLWNLLGPILSAIIIMAAVWVYRGVTRRQCYPPSWRRWVFYLIPGILCALIGVSLYIFAETEDNYFYTHSIWHILVASCVLFLLPPRDRSLADGNWTAGWRPDWTWRWTPRICGYTLCQSSKDDTTSQHHVTLTR</sequence>
<dbReference type="InterPro" id="IPR000742">
    <property type="entry name" value="EGF"/>
</dbReference>
<dbReference type="PROSITE" id="PS01186">
    <property type="entry name" value="EGF_2"/>
    <property type="match status" value="1"/>
</dbReference>
<keyword evidence="4 8" id="KW-0812">Transmembrane</keyword>
<evidence type="ECO:0000256" key="6">
    <source>
        <dbReference type="ARBA" id="ARBA00023136"/>
    </source>
</evidence>
<dbReference type="PANTHER" id="PTHR14319:SF7">
    <property type="entry name" value="POST-GPI ATTACHMENT TO PROTEINS FACTOR 6"/>
    <property type="match status" value="1"/>
</dbReference>
<dbReference type="InterPro" id="IPR021910">
    <property type="entry name" value="NGX6/PGAP6/MYMK"/>
</dbReference>
<keyword evidence="5 8" id="KW-1133">Transmembrane helix</keyword>
<organism evidence="11 12">
    <name type="scientific">Hippocampus comes</name>
    <name type="common">Tiger tail seahorse</name>
    <dbReference type="NCBI Taxonomy" id="109280"/>
    <lineage>
        <taxon>Eukaryota</taxon>
        <taxon>Metazoa</taxon>
        <taxon>Chordata</taxon>
        <taxon>Craniata</taxon>
        <taxon>Vertebrata</taxon>
        <taxon>Euteleostomi</taxon>
        <taxon>Actinopterygii</taxon>
        <taxon>Neopterygii</taxon>
        <taxon>Teleostei</taxon>
        <taxon>Neoteleostei</taxon>
        <taxon>Acanthomorphata</taxon>
        <taxon>Syngnathiaria</taxon>
        <taxon>Syngnathiformes</taxon>
        <taxon>Syngnathoidei</taxon>
        <taxon>Syngnathidae</taxon>
        <taxon>Hippocampus</taxon>
    </lineage>
</organism>
<evidence type="ECO:0000256" key="2">
    <source>
        <dbReference type="ARBA" id="ARBA00005542"/>
    </source>
</evidence>
<dbReference type="Proteomes" id="UP000264820">
    <property type="component" value="Unplaced"/>
</dbReference>
<feature type="disulfide bond" evidence="7">
    <location>
        <begin position="507"/>
        <end position="516"/>
    </location>
</feature>
<feature type="domain" description="EGF-like" evidence="10">
    <location>
        <begin position="478"/>
        <end position="517"/>
    </location>
</feature>
<comment type="caution">
    <text evidence="7">Lacks conserved residue(s) required for the propagation of feature annotation.</text>
</comment>
<comment type="similarity">
    <text evidence="2">Belongs to the TMEM8 family.</text>
</comment>
<dbReference type="OMA" id="AKRRHCY"/>
<evidence type="ECO:0000256" key="3">
    <source>
        <dbReference type="ARBA" id="ARBA00022475"/>
    </source>
</evidence>
<keyword evidence="3" id="KW-1003">Cell membrane</keyword>
<dbReference type="GeneID" id="109520558"/>
<name>A0A3Q2XMD6_HIPCM</name>
<dbReference type="KEGG" id="hcq:109520558"/>
<evidence type="ECO:0000256" key="1">
    <source>
        <dbReference type="ARBA" id="ARBA00004651"/>
    </source>
</evidence>
<feature type="transmembrane region" description="Helical" evidence="8">
    <location>
        <begin position="702"/>
        <end position="721"/>
    </location>
</feature>
<keyword evidence="9" id="KW-0732">Signal</keyword>
<dbReference type="Pfam" id="PF12036">
    <property type="entry name" value="DUF3522"/>
    <property type="match status" value="1"/>
</dbReference>
<feature type="signal peptide" evidence="9">
    <location>
        <begin position="1"/>
        <end position="17"/>
    </location>
</feature>
<evidence type="ECO:0000256" key="8">
    <source>
        <dbReference type="SAM" id="Phobius"/>
    </source>
</evidence>